<keyword evidence="3" id="KW-1185">Reference proteome</keyword>
<dbReference type="AlphaFoldDB" id="A0A2B8BPB7"/>
<name>A0A2B8BPB7_9PROT</name>
<dbReference type="EMBL" id="PDKW01000037">
    <property type="protein sequence ID" value="PGH59077.1"/>
    <property type="molecule type" value="Genomic_DNA"/>
</dbReference>
<proteinExistence type="predicted"/>
<gene>
    <name evidence="2" type="ORF">CRT60_03605</name>
</gene>
<evidence type="ECO:0000313" key="2">
    <source>
        <dbReference type="EMBL" id="PGH59077.1"/>
    </source>
</evidence>
<evidence type="ECO:0000313" key="3">
    <source>
        <dbReference type="Proteomes" id="UP000225379"/>
    </source>
</evidence>
<organism evidence="2 3">
    <name type="scientific">Azospirillum palustre</name>
    <dbReference type="NCBI Taxonomy" id="2044885"/>
    <lineage>
        <taxon>Bacteria</taxon>
        <taxon>Pseudomonadati</taxon>
        <taxon>Pseudomonadota</taxon>
        <taxon>Alphaproteobacteria</taxon>
        <taxon>Rhodospirillales</taxon>
        <taxon>Azospirillaceae</taxon>
        <taxon>Azospirillum</taxon>
    </lineage>
</organism>
<protein>
    <submittedName>
        <fullName evidence="2">Uncharacterized protein</fullName>
    </submittedName>
</protein>
<dbReference type="RefSeq" id="WP_098735069.1">
    <property type="nucleotide sequence ID" value="NZ_PDKW01000037.1"/>
</dbReference>
<sequence>MQATHPSKHPSKHLSSVHFLHGKMFIQTASALPVAVNIADERQRRLERGARLRGWDDDGGAQPQEHAKE</sequence>
<reference evidence="3" key="1">
    <citation type="submission" date="2017-10" db="EMBL/GenBank/DDBJ databases">
        <authorList>
            <person name="Kravchenko I.K."/>
            <person name="Grouzdev D.S."/>
        </authorList>
    </citation>
    <scope>NUCLEOTIDE SEQUENCE [LARGE SCALE GENOMIC DNA]</scope>
    <source>
        <strain evidence="3">B2</strain>
    </source>
</reference>
<evidence type="ECO:0000256" key="1">
    <source>
        <dbReference type="SAM" id="MobiDB-lite"/>
    </source>
</evidence>
<feature type="region of interest" description="Disordered" evidence="1">
    <location>
        <begin position="49"/>
        <end position="69"/>
    </location>
</feature>
<dbReference type="Proteomes" id="UP000225379">
    <property type="component" value="Unassembled WGS sequence"/>
</dbReference>
<comment type="caution">
    <text evidence="2">The sequence shown here is derived from an EMBL/GenBank/DDBJ whole genome shotgun (WGS) entry which is preliminary data.</text>
</comment>
<accession>A0A2B8BPB7</accession>